<dbReference type="Proteomes" id="UP001159363">
    <property type="component" value="Chromosome 3"/>
</dbReference>
<name>A0ABQ9I447_9NEOP</name>
<evidence type="ECO:0000313" key="2">
    <source>
        <dbReference type="Proteomes" id="UP001159363"/>
    </source>
</evidence>
<organism evidence="1 2">
    <name type="scientific">Dryococelus australis</name>
    <dbReference type="NCBI Taxonomy" id="614101"/>
    <lineage>
        <taxon>Eukaryota</taxon>
        <taxon>Metazoa</taxon>
        <taxon>Ecdysozoa</taxon>
        <taxon>Arthropoda</taxon>
        <taxon>Hexapoda</taxon>
        <taxon>Insecta</taxon>
        <taxon>Pterygota</taxon>
        <taxon>Neoptera</taxon>
        <taxon>Polyneoptera</taxon>
        <taxon>Phasmatodea</taxon>
        <taxon>Verophasmatodea</taxon>
        <taxon>Anareolatae</taxon>
        <taxon>Phasmatidae</taxon>
        <taxon>Eurycanthinae</taxon>
        <taxon>Dryococelus</taxon>
    </lineage>
</organism>
<keyword evidence="2" id="KW-1185">Reference proteome</keyword>
<accession>A0ABQ9I447</accession>
<proteinExistence type="predicted"/>
<sequence length="177" mass="20678">MSDYKAEKHFGIPRRTLRNYVKSVRVTKSKLGRRFALSEEQTTELCSRILHLAEVGYPFTPKVLRLFVCKYCETNKIEHQFFGIKQIARQFSRDNPTLSIRKAQNLNPARTQNLNKCVVEDSFIKIKSIYEDNNIFGKPERLFNRYEKGCRLNIHKPQKGAHRVHIIGNEHGENVTS</sequence>
<protein>
    <submittedName>
        <fullName evidence="1">Uncharacterized protein</fullName>
    </submittedName>
</protein>
<dbReference type="EMBL" id="JARBHB010000003">
    <property type="protein sequence ID" value="KAJ8891402.1"/>
    <property type="molecule type" value="Genomic_DNA"/>
</dbReference>
<reference evidence="1 2" key="1">
    <citation type="submission" date="2023-02" db="EMBL/GenBank/DDBJ databases">
        <title>LHISI_Scaffold_Assembly.</title>
        <authorList>
            <person name="Stuart O.P."/>
            <person name="Cleave R."/>
            <person name="Magrath M.J.L."/>
            <person name="Mikheyev A.S."/>
        </authorList>
    </citation>
    <scope>NUCLEOTIDE SEQUENCE [LARGE SCALE GENOMIC DNA]</scope>
    <source>
        <strain evidence="1">Daus_M_001</strain>
        <tissue evidence="1">Leg muscle</tissue>
    </source>
</reference>
<comment type="caution">
    <text evidence="1">The sequence shown here is derived from an EMBL/GenBank/DDBJ whole genome shotgun (WGS) entry which is preliminary data.</text>
</comment>
<gene>
    <name evidence="1" type="ORF">PR048_010918</name>
</gene>
<evidence type="ECO:0000313" key="1">
    <source>
        <dbReference type="EMBL" id="KAJ8891402.1"/>
    </source>
</evidence>